<dbReference type="KEGG" id="nur:ATY38_07675"/>
<dbReference type="Proteomes" id="UP000182882">
    <property type="component" value="Unassembled WGS sequence"/>
</dbReference>
<sequence length="626" mass="69549">MTPPALQWVRFLRNYGPLPTNSNLFDEHVNVALSQANVSPISLPTPYVDEMLAYVKTDNNGSLLIAGTAGDGKTYHARQLWLRLGGDEKKWAAREKIKTLELPGRSVIFVKDLSELKGPEGEKILNGLEQSVEGNENTTVYVIACNHGQILDRLRKSKDAEGVPSPLLAPVQNAFFQDGFEHPRLKVIDLSRSGHRQSLSAVIKAVMEHPEWDRCLSCELNQGERICPIAENRKRAIGLEDGGRFARRLGDLIEIARLNGAHLPVRDLLALAANLLLGHGHPSVKEGLMSCSDVVQIQDGDAVDQGSIYRNVFAANLPYRRAMARPVFKTLRSFGIGEETTNGVDGLLVYGSDDTRLRADFDQFVGADRVYGATREYLALQQHYLEGEEFVRLEEGASLFLDRLADQRQRLFFTLPDEVYSKYPFWNLTTFRFAGDYLRLLGSVVPGESKRMVEEKIRSRLVQGLNRVMTGLLLDNPDTVFIANSGGFTQSKISVLCESAVPSYRTGGMGMHIRWEKNGQRPCLDISVGGGNQGSVQFDLTPVRFEFLCRVAEGALPSSFSNECFEDLLAFKARLLRKAELVQTQGHGNEGDDDDTAEEHAGLGLTFIEIEQNGHGFLKRISVRNA</sequence>
<organism evidence="1 2">
    <name type="scientific">Nitrosomonas ureae</name>
    <dbReference type="NCBI Taxonomy" id="44577"/>
    <lineage>
        <taxon>Bacteria</taxon>
        <taxon>Pseudomonadati</taxon>
        <taxon>Pseudomonadota</taxon>
        <taxon>Betaproteobacteria</taxon>
        <taxon>Nitrosomonadales</taxon>
        <taxon>Nitrosomonadaceae</taxon>
        <taxon>Nitrosomonas</taxon>
    </lineage>
</organism>
<evidence type="ECO:0000313" key="1">
    <source>
        <dbReference type="EMBL" id="SDU18326.1"/>
    </source>
</evidence>
<dbReference type="SUPFAM" id="SSF52540">
    <property type="entry name" value="P-loop containing nucleoside triphosphate hydrolases"/>
    <property type="match status" value="1"/>
</dbReference>
<reference evidence="2" key="1">
    <citation type="submission" date="2016-10" db="EMBL/GenBank/DDBJ databases">
        <authorList>
            <person name="Varghese N."/>
            <person name="Submissions S."/>
        </authorList>
    </citation>
    <scope>NUCLEOTIDE SEQUENCE [LARGE SCALE GENOMIC DNA]</scope>
    <source>
        <strain evidence="2">Nm10</strain>
    </source>
</reference>
<accession>A0A1H2GF12</accession>
<gene>
    <name evidence="1" type="ORF">SAMN05216406_13119</name>
</gene>
<name>A0A1H2GF12_9PROT</name>
<evidence type="ECO:0000313" key="2">
    <source>
        <dbReference type="Proteomes" id="UP000182882"/>
    </source>
</evidence>
<keyword evidence="2" id="KW-1185">Reference proteome</keyword>
<protein>
    <submittedName>
        <fullName evidence="1">Uncharacterized protein</fullName>
    </submittedName>
</protein>
<proteinExistence type="predicted"/>
<dbReference type="AlphaFoldDB" id="A0A1H2GF12"/>
<dbReference type="InterPro" id="IPR027417">
    <property type="entry name" value="P-loop_NTPase"/>
</dbReference>
<dbReference type="EMBL" id="FNLN01000031">
    <property type="protein sequence ID" value="SDU18326.1"/>
    <property type="molecule type" value="Genomic_DNA"/>
</dbReference>